<feature type="transmembrane region" description="Helical" evidence="8">
    <location>
        <begin position="306"/>
        <end position="333"/>
    </location>
</feature>
<keyword evidence="7 8" id="KW-0472">Membrane</keyword>
<evidence type="ECO:0000256" key="8">
    <source>
        <dbReference type="SAM" id="Phobius"/>
    </source>
</evidence>
<proteinExistence type="inferred from homology"/>
<dbReference type="PANTHER" id="PTHR30047:SF7">
    <property type="entry name" value="HIGH-AFFINITY CHOLINE TRANSPORT PROTEIN"/>
    <property type="match status" value="1"/>
</dbReference>
<comment type="subcellular location">
    <subcellularLocation>
        <location evidence="1">Cell membrane</location>
        <topology evidence="1">Multi-pass membrane protein</topology>
    </subcellularLocation>
</comment>
<organism evidence="9 10">
    <name type="scientific">Marinobacter nauticus (strain ATCC 700491 / DSM 11845 / VT8)</name>
    <name type="common">Marinobacter aquaeolei</name>
    <dbReference type="NCBI Taxonomy" id="351348"/>
    <lineage>
        <taxon>Bacteria</taxon>
        <taxon>Pseudomonadati</taxon>
        <taxon>Pseudomonadota</taxon>
        <taxon>Gammaproteobacteria</taxon>
        <taxon>Pseudomonadales</taxon>
        <taxon>Marinobacteraceae</taxon>
        <taxon>Marinobacter</taxon>
    </lineage>
</organism>
<dbReference type="InterPro" id="IPR018093">
    <property type="entry name" value="BCCT_CS"/>
</dbReference>
<dbReference type="KEGG" id="maq:Maqu_2045"/>
<accession>A1U2A7</accession>
<feature type="transmembrane region" description="Helical" evidence="8">
    <location>
        <begin position="133"/>
        <end position="152"/>
    </location>
</feature>
<feature type="transmembrane region" description="Helical" evidence="8">
    <location>
        <begin position="189"/>
        <end position="207"/>
    </location>
</feature>
<evidence type="ECO:0000256" key="4">
    <source>
        <dbReference type="ARBA" id="ARBA00022475"/>
    </source>
</evidence>
<evidence type="ECO:0000256" key="5">
    <source>
        <dbReference type="ARBA" id="ARBA00022692"/>
    </source>
</evidence>
<feature type="transmembrane region" description="Helical" evidence="8">
    <location>
        <begin position="389"/>
        <end position="407"/>
    </location>
</feature>
<dbReference type="eggNOG" id="COG1292">
    <property type="taxonomic scope" value="Bacteria"/>
</dbReference>
<feature type="transmembrane region" description="Helical" evidence="8">
    <location>
        <begin position="228"/>
        <end position="254"/>
    </location>
</feature>
<evidence type="ECO:0000313" key="9">
    <source>
        <dbReference type="EMBL" id="ABM19126.1"/>
    </source>
</evidence>
<dbReference type="HOGENOM" id="CLU_010118_5_0_6"/>
<evidence type="ECO:0000256" key="1">
    <source>
        <dbReference type="ARBA" id="ARBA00004651"/>
    </source>
</evidence>
<evidence type="ECO:0000256" key="6">
    <source>
        <dbReference type="ARBA" id="ARBA00022989"/>
    </source>
</evidence>
<dbReference type="InterPro" id="IPR000060">
    <property type="entry name" value="BCCT_transptr"/>
</dbReference>
<comment type="similarity">
    <text evidence="2">Belongs to the BCCT transporter (TC 2.A.15) family.</text>
</comment>
<feature type="transmembrane region" description="Helical" evidence="8">
    <location>
        <begin position="512"/>
        <end position="536"/>
    </location>
</feature>
<dbReference type="PROSITE" id="PS01303">
    <property type="entry name" value="BCCT"/>
    <property type="match status" value="1"/>
</dbReference>
<name>A1U2A7_MARN8</name>
<feature type="transmembrane region" description="Helical" evidence="8">
    <location>
        <begin position="274"/>
        <end position="294"/>
    </location>
</feature>
<dbReference type="GO" id="GO:0022857">
    <property type="term" value="F:transmembrane transporter activity"/>
    <property type="evidence" value="ECO:0007669"/>
    <property type="project" value="InterPro"/>
</dbReference>
<keyword evidence="3" id="KW-0813">Transport</keyword>
<dbReference type="EMBL" id="CP000514">
    <property type="protein sequence ID" value="ABM19126.1"/>
    <property type="molecule type" value="Genomic_DNA"/>
</dbReference>
<feature type="transmembrane region" description="Helical" evidence="8">
    <location>
        <begin position="53"/>
        <end position="73"/>
    </location>
</feature>
<sequence>MIVHCVIHSLSIFSDHTRPGGANVGEVVKDEYQTDYVAGQDNINPFGLDLHNWVFPVAAIIVVLFVIGTLMFPVAAKETLDGAKWDIIASFDWFFLLSANIFVVVSLALIFMPVGKIRLGGQDATPEFSTMSWFAMLFAAGMGIGLMFWAVAEPVAYYTGWYETPFNVAANSPEARDLAMGATLYHWGLHPWAIYAIVALSLAFFAFNKNMPLTIRSAFFPLLKDKVWGWPGHIIDVLAVVATIFGLATSLGFGAQQAASGLDYLFQVGSGTNVQMAIIVGVTALALISVLRGLDGGVKVLSNINMATAGIVLFFVIFAGPTMTILETIWVTSSTYVANVVPLSNPFGREDEAWFQGWTVFYWAWWISWSPFVGMFIARVSKGRTVREFVTAVLIIPTLITTVWMSGFGGTALEQIQQGVGVLADKGLTEVSLATFQMFEQLPWTGIVSFVGIILVLVFFVTSSDSGSLVIDSITAGGKTDAPTAQRVFWVVMEGAIAAALIFGGGEDALGAIQAVAISAGLPFTAILLLMTWGLLKGLTHERKLLLQRGELTS</sequence>
<feature type="transmembrane region" description="Helical" evidence="8">
    <location>
        <begin position="353"/>
        <end position="377"/>
    </location>
</feature>
<protein>
    <submittedName>
        <fullName evidence="9">Choline/carnitine/betaine transporter</fullName>
    </submittedName>
</protein>
<evidence type="ECO:0000256" key="7">
    <source>
        <dbReference type="ARBA" id="ARBA00023136"/>
    </source>
</evidence>
<dbReference type="GO" id="GO:0005886">
    <property type="term" value="C:plasma membrane"/>
    <property type="evidence" value="ECO:0007669"/>
    <property type="project" value="UniProtKB-SubCell"/>
</dbReference>
<keyword evidence="6 8" id="KW-1133">Transmembrane helix</keyword>
<feature type="transmembrane region" description="Helical" evidence="8">
    <location>
        <begin position="442"/>
        <end position="461"/>
    </location>
</feature>
<reference evidence="10" key="1">
    <citation type="journal article" date="2011" name="Appl. Environ. Microbiol.">
        <title>Genomic potential of Marinobacter aquaeolei, a biogeochemical 'opportunitroph'.</title>
        <authorList>
            <person name="Singer E."/>
            <person name="Webb E.A."/>
            <person name="Nelson W.C."/>
            <person name="Heidelberg J.F."/>
            <person name="Ivanova N."/>
            <person name="Pati A."/>
            <person name="Edwards K.J."/>
        </authorList>
    </citation>
    <scope>NUCLEOTIDE SEQUENCE [LARGE SCALE GENOMIC DNA]</scope>
    <source>
        <strain evidence="10">ATCC 700491 / DSM 11845 / VT8</strain>
    </source>
</reference>
<evidence type="ECO:0000313" key="10">
    <source>
        <dbReference type="Proteomes" id="UP000000998"/>
    </source>
</evidence>
<dbReference type="PANTHER" id="PTHR30047">
    <property type="entry name" value="HIGH-AFFINITY CHOLINE TRANSPORT PROTEIN-RELATED"/>
    <property type="match status" value="1"/>
</dbReference>
<dbReference type="Proteomes" id="UP000000998">
    <property type="component" value="Chromosome"/>
</dbReference>
<evidence type="ECO:0000256" key="2">
    <source>
        <dbReference type="ARBA" id="ARBA00005658"/>
    </source>
</evidence>
<feature type="transmembrane region" description="Helical" evidence="8">
    <location>
        <begin position="93"/>
        <end position="112"/>
    </location>
</feature>
<dbReference type="AlphaFoldDB" id="A1U2A7"/>
<feature type="transmembrane region" description="Helical" evidence="8">
    <location>
        <begin position="488"/>
        <end position="506"/>
    </location>
</feature>
<keyword evidence="5 8" id="KW-0812">Transmembrane</keyword>
<gene>
    <name evidence="9" type="ordered locus">Maqu_2045</name>
</gene>
<dbReference type="NCBIfam" id="TIGR00842">
    <property type="entry name" value="bcct"/>
    <property type="match status" value="1"/>
</dbReference>
<keyword evidence="4" id="KW-1003">Cell membrane</keyword>
<dbReference type="Pfam" id="PF02028">
    <property type="entry name" value="BCCT"/>
    <property type="match status" value="1"/>
</dbReference>
<evidence type="ECO:0000256" key="3">
    <source>
        <dbReference type="ARBA" id="ARBA00022448"/>
    </source>
</evidence>